<evidence type="ECO:0000259" key="15">
    <source>
        <dbReference type="PROSITE" id="PS50106"/>
    </source>
</evidence>
<keyword evidence="8" id="KW-0677">Repeat</keyword>
<comment type="similarity">
    <text evidence="3">Belongs to the peptidase S1C family.</text>
</comment>
<dbReference type="Proteomes" id="UP001055039">
    <property type="component" value="Unassembled WGS sequence"/>
</dbReference>
<dbReference type="PANTHER" id="PTHR22939">
    <property type="entry name" value="SERINE PROTEASE FAMILY S1C HTRA-RELATED"/>
    <property type="match status" value="1"/>
</dbReference>
<evidence type="ECO:0000256" key="3">
    <source>
        <dbReference type="ARBA" id="ARBA00010541"/>
    </source>
</evidence>
<evidence type="ECO:0000256" key="4">
    <source>
        <dbReference type="ARBA" id="ARBA00013035"/>
    </source>
</evidence>
<dbReference type="PRINTS" id="PR00834">
    <property type="entry name" value="PROTEASES2C"/>
</dbReference>
<dbReference type="InterPro" id="IPR001940">
    <property type="entry name" value="Peptidase_S1C"/>
</dbReference>
<dbReference type="InterPro" id="IPR036034">
    <property type="entry name" value="PDZ_sf"/>
</dbReference>
<evidence type="ECO:0000256" key="8">
    <source>
        <dbReference type="ARBA" id="ARBA00022737"/>
    </source>
</evidence>
<comment type="catalytic activity">
    <reaction evidence="1">
        <text>Acts on substrates that are at least partially unfolded. The cleavage site P1 residue is normally between a pair of hydrophobic residues, such as Val-|-Val.</text>
        <dbReference type="EC" id="3.4.21.107"/>
    </reaction>
</comment>
<evidence type="ECO:0000256" key="7">
    <source>
        <dbReference type="ARBA" id="ARBA00022729"/>
    </source>
</evidence>
<sequence>MRLAANAVRGRTPSLARRASSALAAAVLGVTVTVTALPLPAFARGPESLADLAEKVTDAVVNISASTTVEASNRGGRSMPQLPQGTPFEDLFEEFFKRRGQGTPKGDDDSPRGPSRKSNSLGSGFIIDASGIVVTNNHVIGDANDIQVILSDGTKLKAEIIGKDPKIDLALLRVKPTAERPLKAVPFGDSDKMRPGDWVMAIGNPFGLGGSVSAGIVSARGRNIESGPYDNYIQTDAAINKGNSGGPLFNMDGEVIGINTAILSPSGGSVGIGFAVPSGTASQVVDQLRQFGEVRRGWLGVRIQNVDEATAEALGLKGGAKGALVAGVDEKGPAKTAGLEVGDVIVKFNGVPVKSSSELPRIVAATPVGKTVDVQIVRKGEEQTKSVLLGRLEDGEKTQVANVKQPEPEAVNRQILGLNLSGLSDEARRRYNIKESVKNGVVVTKVDPNSTAADKRIQPGEVIVEVGQEAVSNPADVTKRVEALKKEGRKSVLLLVASASGDVRFVAIGLE</sequence>
<dbReference type="InterPro" id="IPR011782">
    <property type="entry name" value="Pept_S1C_Do"/>
</dbReference>
<evidence type="ECO:0000256" key="5">
    <source>
        <dbReference type="ARBA" id="ARBA00013958"/>
    </source>
</evidence>
<keyword evidence="12" id="KW-0346">Stress response</keyword>
<dbReference type="Pfam" id="PF00595">
    <property type="entry name" value="PDZ"/>
    <property type="match status" value="1"/>
</dbReference>
<evidence type="ECO:0000256" key="11">
    <source>
        <dbReference type="ARBA" id="ARBA00022825"/>
    </source>
</evidence>
<dbReference type="PROSITE" id="PS50106">
    <property type="entry name" value="PDZ"/>
    <property type="match status" value="2"/>
</dbReference>
<protein>
    <recommendedName>
        <fullName evidence="5">Probable periplasmic serine endoprotease DegP-like</fullName>
        <ecNumber evidence="4">3.4.21.107</ecNumber>
    </recommendedName>
    <alternativeName>
        <fullName evidence="13">Protease Do</fullName>
    </alternativeName>
</protein>
<feature type="region of interest" description="Disordered" evidence="14">
    <location>
        <begin position="99"/>
        <end position="121"/>
    </location>
</feature>
<dbReference type="Gene3D" id="2.40.10.120">
    <property type="match status" value="1"/>
</dbReference>
<dbReference type="NCBIfam" id="TIGR02037">
    <property type="entry name" value="degP_htrA_DO"/>
    <property type="match status" value="1"/>
</dbReference>
<evidence type="ECO:0000313" key="17">
    <source>
        <dbReference type="Proteomes" id="UP001055039"/>
    </source>
</evidence>
<keyword evidence="10" id="KW-0378">Hydrolase</keyword>
<evidence type="ECO:0000256" key="14">
    <source>
        <dbReference type="SAM" id="MobiDB-lite"/>
    </source>
</evidence>
<keyword evidence="6" id="KW-0645">Protease</keyword>
<dbReference type="SMART" id="SM00228">
    <property type="entry name" value="PDZ"/>
    <property type="match status" value="2"/>
</dbReference>
<evidence type="ECO:0000256" key="9">
    <source>
        <dbReference type="ARBA" id="ARBA00022764"/>
    </source>
</evidence>
<organism evidence="16 17">
    <name type="scientific">Methylorubrum aminovorans</name>
    <dbReference type="NCBI Taxonomy" id="269069"/>
    <lineage>
        <taxon>Bacteria</taxon>
        <taxon>Pseudomonadati</taxon>
        <taxon>Pseudomonadota</taxon>
        <taxon>Alphaproteobacteria</taxon>
        <taxon>Hyphomicrobiales</taxon>
        <taxon>Methylobacteriaceae</taxon>
        <taxon>Methylorubrum</taxon>
    </lineage>
</organism>
<name>A0ABQ4U7N7_9HYPH</name>
<dbReference type="CDD" id="cd10839">
    <property type="entry name" value="cpPDZ1_DegP-like"/>
    <property type="match status" value="1"/>
</dbReference>
<accession>A0ABQ4U7N7</accession>
<reference evidence="16" key="2">
    <citation type="submission" date="2021-08" db="EMBL/GenBank/DDBJ databases">
        <authorList>
            <person name="Tani A."/>
            <person name="Ola A."/>
            <person name="Ogura Y."/>
            <person name="Katsura K."/>
            <person name="Hayashi T."/>
        </authorList>
    </citation>
    <scope>NUCLEOTIDE SEQUENCE</scope>
    <source>
        <strain evidence="16">NBRC 15686</strain>
    </source>
</reference>
<keyword evidence="9" id="KW-0574">Periplasm</keyword>
<dbReference type="Gene3D" id="2.30.42.10">
    <property type="match status" value="2"/>
</dbReference>
<evidence type="ECO:0000256" key="12">
    <source>
        <dbReference type="ARBA" id="ARBA00023016"/>
    </source>
</evidence>
<dbReference type="Pfam" id="PF13180">
    <property type="entry name" value="PDZ_2"/>
    <property type="match status" value="1"/>
</dbReference>
<evidence type="ECO:0000256" key="10">
    <source>
        <dbReference type="ARBA" id="ARBA00022801"/>
    </source>
</evidence>
<evidence type="ECO:0000313" key="16">
    <source>
        <dbReference type="EMBL" id="GJE63283.1"/>
    </source>
</evidence>
<evidence type="ECO:0000256" key="13">
    <source>
        <dbReference type="ARBA" id="ARBA00032850"/>
    </source>
</evidence>
<dbReference type="InterPro" id="IPR009003">
    <property type="entry name" value="Peptidase_S1_PA"/>
</dbReference>
<keyword evidence="17" id="KW-1185">Reference proteome</keyword>
<keyword evidence="7" id="KW-0732">Signal</keyword>
<keyword evidence="11" id="KW-0720">Serine protease</keyword>
<dbReference type="EC" id="3.4.21.107" evidence="4"/>
<dbReference type="InterPro" id="IPR001478">
    <property type="entry name" value="PDZ"/>
</dbReference>
<feature type="domain" description="PDZ" evidence="15">
    <location>
        <begin position="399"/>
        <end position="499"/>
    </location>
</feature>
<feature type="domain" description="PDZ" evidence="15">
    <location>
        <begin position="288"/>
        <end position="380"/>
    </location>
</feature>
<gene>
    <name evidence="16" type="primary">degP_2</name>
    <name evidence="16" type="ORF">LNAOJCKE_0477</name>
</gene>
<proteinExistence type="inferred from homology"/>
<dbReference type="RefSeq" id="WP_108940555.1">
    <property type="nucleotide sequence ID" value="NZ_BAAADH010000020.1"/>
</dbReference>
<evidence type="ECO:0000256" key="6">
    <source>
        <dbReference type="ARBA" id="ARBA00022670"/>
    </source>
</evidence>
<reference evidence="16" key="1">
    <citation type="journal article" date="2021" name="Front. Microbiol.">
        <title>Comprehensive Comparative Genomics and Phenotyping of Methylobacterium Species.</title>
        <authorList>
            <person name="Alessa O."/>
            <person name="Ogura Y."/>
            <person name="Fujitani Y."/>
            <person name="Takami H."/>
            <person name="Hayashi T."/>
            <person name="Sahin N."/>
            <person name="Tani A."/>
        </authorList>
    </citation>
    <scope>NUCLEOTIDE SEQUENCE</scope>
    <source>
        <strain evidence="16">NBRC 15686</strain>
    </source>
</reference>
<evidence type="ECO:0000256" key="2">
    <source>
        <dbReference type="ARBA" id="ARBA00004418"/>
    </source>
</evidence>
<comment type="subcellular location">
    <subcellularLocation>
        <location evidence="2">Periplasm</location>
    </subcellularLocation>
</comment>
<dbReference type="PANTHER" id="PTHR22939:SF130">
    <property type="entry name" value="PERIPLASMIC SERINE ENDOPROTEASE DEGP-LIKE-RELATED"/>
    <property type="match status" value="1"/>
</dbReference>
<dbReference type="EMBL" id="BPRC01000001">
    <property type="protein sequence ID" value="GJE63283.1"/>
    <property type="molecule type" value="Genomic_DNA"/>
</dbReference>
<dbReference type="Pfam" id="PF13365">
    <property type="entry name" value="Trypsin_2"/>
    <property type="match status" value="1"/>
</dbReference>
<comment type="caution">
    <text evidence="16">The sequence shown here is derived from an EMBL/GenBank/DDBJ whole genome shotgun (WGS) entry which is preliminary data.</text>
</comment>
<evidence type="ECO:0000256" key="1">
    <source>
        <dbReference type="ARBA" id="ARBA00001772"/>
    </source>
</evidence>
<dbReference type="SUPFAM" id="SSF50494">
    <property type="entry name" value="Trypsin-like serine proteases"/>
    <property type="match status" value="1"/>
</dbReference>
<dbReference type="SUPFAM" id="SSF50156">
    <property type="entry name" value="PDZ domain-like"/>
    <property type="match status" value="2"/>
</dbReference>